<proteinExistence type="predicted"/>
<name>C0P0Y5_AJECG</name>
<keyword evidence="2" id="KW-1185">Reference proteome</keyword>
<dbReference type="GeneID" id="69042081"/>
<dbReference type="EMBL" id="GG663383">
    <property type="protein sequence ID" value="EEH02621.1"/>
    <property type="molecule type" value="Genomic_DNA"/>
</dbReference>
<dbReference type="RefSeq" id="XP_045283102.1">
    <property type="nucleotide sequence ID" value="XM_045436114.1"/>
</dbReference>
<dbReference type="VEuPathDB" id="FungiDB:I7I50_01588"/>
<dbReference type="AlphaFoldDB" id="C0P0Y5"/>
<evidence type="ECO:0000313" key="2">
    <source>
        <dbReference type="Proteomes" id="UP000001631"/>
    </source>
</evidence>
<organism evidence="1 2">
    <name type="scientific">Ajellomyces capsulatus (strain G186AR / H82 / ATCC MYA-2454 / RMSCC 2432)</name>
    <name type="common">Darling's disease fungus</name>
    <name type="synonym">Histoplasma capsulatum</name>
    <dbReference type="NCBI Taxonomy" id="447093"/>
    <lineage>
        <taxon>Eukaryota</taxon>
        <taxon>Fungi</taxon>
        <taxon>Dikarya</taxon>
        <taxon>Ascomycota</taxon>
        <taxon>Pezizomycotina</taxon>
        <taxon>Eurotiomycetes</taxon>
        <taxon>Eurotiomycetidae</taxon>
        <taxon>Onygenales</taxon>
        <taxon>Ajellomycetaceae</taxon>
        <taxon>Histoplasma</taxon>
    </lineage>
</organism>
<dbReference type="InParanoid" id="C0P0Y5"/>
<accession>C0P0Y5</accession>
<evidence type="ECO:0000313" key="1">
    <source>
        <dbReference type="EMBL" id="EEH02621.1"/>
    </source>
</evidence>
<protein>
    <submittedName>
        <fullName evidence="1">Uncharacterized protein</fullName>
    </submittedName>
</protein>
<sequence>MSAGAVLSQLEALVARTELTASKLAAKKIRPTRDQLDDFQKLSDSFKAAFATVDAEVEKLLLAGQPTDEDINLMNQIRSTKAHRSITTPTLTIFRRNLVLIFTGPNDSSLDSLQVKARKKHTRARCEALRGQSPHVILMWALALPPSTWKTSGGMTDSTFNFLIEGIKMERINQLAPEILPSVQSLGKEEPLNKCDTFQAFTSILPGDQAGPSDVLRLSQRKRRRIRENPTTPDRGSQIPVVGTEQQVQEIDYRCSGVDIRMLRLLGDRVYDAVESSVQWEWERTIGGTKTEETTDCVNALVPKNRGHDISITLSVGHENGLKLIEDLGAIRV</sequence>
<reference evidence="1" key="1">
    <citation type="submission" date="2009-02" db="EMBL/GenBank/DDBJ databases">
        <title>The Genome Sequence of Ajellomyces capsulatus strain G186AR.</title>
        <authorList>
            <consortium name="The Broad Institute Genome Sequencing Platform"/>
            <person name="Champion M."/>
            <person name="Cuomo C."/>
            <person name="Ma L.-J."/>
            <person name="Henn M.R."/>
            <person name="Sil A."/>
            <person name="Goldman B."/>
            <person name="Young S.K."/>
            <person name="Kodira C.D."/>
            <person name="Zeng Q."/>
            <person name="Koehrsen M."/>
            <person name="Alvarado L."/>
            <person name="Berlin A."/>
            <person name="Borenstein D."/>
            <person name="Chen Z."/>
            <person name="Engels R."/>
            <person name="Freedman E."/>
            <person name="Gellesch M."/>
            <person name="Goldberg J."/>
            <person name="Griggs A."/>
            <person name="Gujja S."/>
            <person name="Heiman D."/>
            <person name="Hepburn T."/>
            <person name="Howarth C."/>
            <person name="Jen D."/>
            <person name="Larson L."/>
            <person name="Lewis B."/>
            <person name="Mehta T."/>
            <person name="Park D."/>
            <person name="Pearson M."/>
            <person name="Roberts A."/>
            <person name="Saif S."/>
            <person name="Shea T."/>
            <person name="Shenoy N."/>
            <person name="Sisk P."/>
            <person name="Stolte C."/>
            <person name="Sykes S."/>
            <person name="Walk T."/>
            <person name="White J."/>
            <person name="Yandava C."/>
            <person name="Klein B."/>
            <person name="McEwen J.G."/>
            <person name="Puccia R."/>
            <person name="Goldman G.H."/>
            <person name="Felipe M.S."/>
            <person name="Nino-Vega G."/>
            <person name="San-Blas G."/>
            <person name="Taylor J."/>
            <person name="Mendoza L."/>
            <person name="Galagan J."/>
            <person name="Nusbaum C."/>
            <person name="Birren B."/>
        </authorList>
    </citation>
    <scope>NUCLEOTIDE SEQUENCE</scope>
    <source>
        <strain evidence="1">G186AR</strain>
    </source>
</reference>
<gene>
    <name evidence="1" type="ORF">HCBG_09065</name>
</gene>
<dbReference type="HOGENOM" id="CLU_769615_0_0_1"/>
<dbReference type="Proteomes" id="UP000001631">
    <property type="component" value="Unassembled WGS sequence"/>
</dbReference>